<dbReference type="InterPro" id="IPR037165">
    <property type="entry name" value="AldOxase/xan_DH_Mopterin-bd_sf"/>
</dbReference>
<dbReference type="Proteomes" id="UP000003165">
    <property type="component" value="Unassembled WGS sequence"/>
</dbReference>
<dbReference type="InterPro" id="IPR006311">
    <property type="entry name" value="TAT_signal"/>
</dbReference>
<dbReference type="PIRSF" id="PIRSF036389">
    <property type="entry name" value="IOR_B"/>
    <property type="match status" value="1"/>
</dbReference>
<evidence type="ECO:0000256" key="1">
    <source>
        <dbReference type="SAM" id="SignalP"/>
    </source>
</evidence>
<dbReference type="GO" id="GO:0016491">
    <property type="term" value="F:oxidoreductase activity"/>
    <property type="evidence" value="ECO:0007669"/>
    <property type="project" value="InterPro"/>
</dbReference>
<dbReference type="InterPro" id="IPR008274">
    <property type="entry name" value="AldOxase/xan_DH_MoCoBD1"/>
</dbReference>
<organism evidence="3 4">
    <name type="scientific">Pseudogulbenkiania ferrooxidans 2002</name>
    <dbReference type="NCBI Taxonomy" id="279714"/>
    <lineage>
        <taxon>Bacteria</taxon>
        <taxon>Pseudomonadati</taxon>
        <taxon>Pseudomonadota</taxon>
        <taxon>Betaproteobacteria</taxon>
        <taxon>Neisseriales</taxon>
        <taxon>Chromobacteriaceae</taxon>
        <taxon>Pseudogulbenkiania</taxon>
    </lineage>
</organism>
<dbReference type="Gene3D" id="3.90.1170.50">
    <property type="entry name" value="Aldehyde oxidase/xanthine dehydrogenase, a/b hammerhead"/>
    <property type="match status" value="1"/>
</dbReference>
<dbReference type="InterPro" id="IPR046867">
    <property type="entry name" value="AldOxase/xan_DH_MoCoBD2"/>
</dbReference>
<feature type="signal peptide" evidence="1">
    <location>
        <begin position="1"/>
        <end position="31"/>
    </location>
</feature>
<dbReference type="RefSeq" id="WP_008953531.1">
    <property type="nucleotide sequence ID" value="NZ_ACIS01000004.1"/>
</dbReference>
<proteinExistence type="predicted"/>
<feature type="domain" description="Aldehyde oxidase/xanthine dehydrogenase a/b hammerhead" evidence="2">
    <location>
        <begin position="219"/>
        <end position="297"/>
    </location>
</feature>
<dbReference type="Pfam" id="PF20256">
    <property type="entry name" value="MoCoBD_2"/>
    <property type="match status" value="2"/>
</dbReference>
<evidence type="ECO:0000313" key="4">
    <source>
        <dbReference type="Proteomes" id="UP000003165"/>
    </source>
</evidence>
<gene>
    <name evidence="3" type="ORF">FuraDRAFT_1511</name>
</gene>
<keyword evidence="4" id="KW-1185">Reference proteome</keyword>
<reference evidence="3 4" key="1">
    <citation type="submission" date="2009-02" db="EMBL/GenBank/DDBJ databases">
        <title>Sequencing of the draft genome and assembly of Lutiella nitroferrum 2002.</title>
        <authorList>
            <consortium name="US DOE Joint Genome Institute (JGI-PGF)"/>
            <person name="Lucas S."/>
            <person name="Copeland A."/>
            <person name="Lapidus A."/>
            <person name="Glavina del Rio T."/>
            <person name="Tice H."/>
            <person name="Bruce D."/>
            <person name="Goodwin L."/>
            <person name="Pitluck S."/>
            <person name="Larimer F."/>
            <person name="Land M.L."/>
            <person name="Hauser L."/>
            <person name="Coates J.D."/>
        </authorList>
    </citation>
    <scope>NUCLEOTIDE SEQUENCE [LARGE SCALE GENOMIC DNA]</scope>
    <source>
        <strain evidence="3 4">2002</strain>
    </source>
</reference>
<protein>
    <submittedName>
        <fullName evidence="3">Aldehyde oxidase and xanthine dehydrogenase molybdopterin binding</fullName>
    </submittedName>
</protein>
<dbReference type="eggNOG" id="COG1529">
    <property type="taxonomic scope" value="Bacteria"/>
</dbReference>
<evidence type="ECO:0000313" key="3">
    <source>
        <dbReference type="EMBL" id="EEG08751.1"/>
    </source>
</evidence>
<dbReference type="PANTHER" id="PTHR47495:SF2">
    <property type="entry name" value="ALDEHYDE DEHYDROGENASE"/>
    <property type="match status" value="1"/>
</dbReference>
<dbReference type="PANTHER" id="PTHR47495">
    <property type="entry name" value="ALDEHYDE DEHYDROGENASE"/>
    <property type="match status" value="1"/>
</dbReference>
<dbReference type="InterPro" id="IPR012368">
    <property type="entry name" value="OxRdtase_Mopterin-bd_su_IorB"/>
</dbReference>
<dbReference type="SUPFAM" id="SSF56003">
    <property type="entry name" value="Molybdenum cofactor-binding domain"/>
    <property type="match status" value="2"/>
</dbReference>
<sequence precursor="true">MTSSIENVSRRRFLQGAAGLTLAVYLPAAKAASTATAAKASTAGANAAHAAFEPNAFLRIGEDNSVTVISKHLEMGQGTYTGLATIVAEELDADWNQVRVESAPADAKRFNNLFWGPAQGTGGSTAMANSWEQLRKAGATARAMLVAAAAKQWNVPAGEIAVANGEVRHAASGRKASFGQLARAAAELTPPAEVKLKDPKDFKLIGQRIPRKDNIDKTTGKAVYTQDVHLPGMLTAVVAHPPRFGAKVKSFNAAKAKAVKGVVAVLAIPTGVAVLARDTWSAKKGRDALVVEWDESQAFKLGSAQILARYHELAGQPGAVARKAGDAEQALAGAAHTLEASYDFPYLAHAAMEPMNCVVHWSKDGCEVWNGDQMQTGDQMALAKLFGLKPEQVRIHTLYAGGSFGRRANKDADYVLEAAHIAKALNRRVPIKLVWLREDDMRAGYYRPMFHHRLRAGLDSQGRLTGWQHRLVGQSILGGSPFAAMVKDGIDPVSVEGAANLPYTIPNILVDLHTPTDIGVPVLWWRSVGSTHTAFSTETFLDELAHTAGHDPVAWRLAMLAEHPRHTATLKLAADKAGWGTPLAPGKPGERRGRGVAVHESFNTVVAEVAEVTVQPDGSFHVDRVVCAVDCGIAINPDVVRAQVEGAIGFALAPVLYGAITLSDGKVDQSNFHDYPPIRMADMPRVEVHIVPSANKPTGIGEPGVPPLAPAVANALAAATGKRARKLPISAELLKV</sequence>
<evidence type="ECO:0000259" key="2">
    <source>
        <dbReference type="SMART" id="SM01008"/>
    </source>
</evidence>
<feature type="chain" id="PRO_5002893754" evidence="1">
    <location>
        <begin position="32"/>
        <end position="736"/>
    </location>
</feature>
<dbReference type="Pfam" id="PF02738">
    <property type="entry name" value="MoCoBD_1"/>
    <property type="match status" value="1"/>
</dbReference>
<dbReference type="PROSITE" id="PS51318">
    <property type="entry name" value="TAT"/>
    <property type="match status" value="1"/>
</dbReference>
<keyword evidence="1" id="KW-0732">Signal</keyword>
<dbReference type="InterPro" id="IPR000674">
    <property type="entry name" value="Ald_Oxase/Xan_DH_a/b"/>
</dbReference>
<dbReference type="SMART" id="SM01008">
    <property type="entry name" value="Ald_Xan_dh_C"/>
    <property type="match status" value="1"/>
</dbReference>
<dbReference type="Gene3D" id="3.30.365.10">
    <property type="entry name" value="Aldehyde oxidase/xanthine dehydrogenase, molybdopterin binding domain"/>
    <property type="match status" value="4"/>
</dbReference>
<accession>B9Z2E8</accession>
<dbReference type="EMBL" id="ACIS01000004">
    <property type="protein sequence ID" value="EEG08751.1"/>
    <property type="molecule type" value="Genomic_DNA"/>
</dbReference>
<dbReference type="InterPro" id="IPR052516">
    <property type="entry name" value="N-heterocyclic_Hydroxylase"/>
</dbReference>
<name>B9Z2E8_9NEIS</name>
<dbReference type="AlphaFoldDB" id="B9Z2E8"/>
<comment type="caution">
    <text evidence="3">The sequence shown here is derived from an EMBL/GenBank/DDBJ whole genome shotgun (WGS) entry which is preliminary data.</text>
</comment>